<keyword evidence="11" id="KW-0963">Cytoplasm</keyword>
<evidence type="ECO:0000256" key="5">
    <source>
        <dbReference type="ARBA" id="ARBA00022630"/>
    </source>
</evidence>
<dbReference type="FunFam" id="3.50.50.60:FF:000002">
    <property type="entry name" value="tRNA uridine 5-carboxymethylaminomethyl modification enzyme MnmG"/>
    <property type="match status" value="1"/>
</dbReference>
<keyword evidence="7 11" id="KW-0274">FAD</keyword>
<feature type="binding site" evidence="11">
    <location>
        <begin position="14"/>
        <end position="19"/>
    </location>
    <ligand>
        <name>FAD</name>
        <dbReference type="ChEBI" id="CHEBI:57692"/>
    </ligand>
</feature>
<dbReference type="GO" id="GO:0050660">
    <property type="term" value="F:flavin adenine dinucleotide binding"/>
    <property type="evidence" value="ECO:0007669"/>
    <property type="project" value="UniProtKB-UniRule"/>
</dbReference>
<dbReference type="HAMAP" id="MF_00129">
    <property type="entry name" value="MnmG_GidA"/>
    <property type="match status" value="1"/>
</dbReference>
<accession>A0A9D1LRV2</accession>
<comment type="subunit">
    <text evidence="9 11">Homodimer. Heterotetramer of two MnmE and two MnmG subunits.</text>
</comment>
<keyword evidence="6 11" id="KW-0819">tRNA processing</keyword>
<dbReference type="GO" id="GO:0005829">
    <property type="term" value="C:cytosol"/>
    <property type="evidence" value="ECO:0007669"/>
    <property type="project" value="TreeGrafter"/>
</dbReference>
<organism evidence="13 14">
    <name type="scientific">Candidatus Fimadaptatus faecigallinarum</name>
    <dbReference type="NCBI Taxonomy" id="2840814"/>
    <lineage>
        <taxon>Bacteria</taxon>
        <taxon>Bacillati</taxon>
        <taxon>Bacillota</taxon>
        <taxon>Clostridia</taxon>
        <taxon>Eubacteriales</taxon>
        <taxon>Candidatus Fimadaptatus</taxon>
    </lineage>
</organism>
<evidence type="ECO:0000256" key="4">
    <source>
        <dbReference type="ARBA" id="ARBA00020461"/>
    </source>
</evidence>
<dbReference type="Pfam" id="PF01134">
    <property type="entry name" value="GIDA"/>
    <property type="match status" value="1"/>
</dbReference>
<dbReference type="Gene3D" id="1.10.10.1800">
    <property type="entry name" value="tRNA uridine 5-carboxymethylaminomethyl modification enzyme MnmG/GidA"/>
    <property type="match status" value="1"/>
</dbReference>
<dbReference type="Pfam" id="PF21680">
    <property type="entry name" value="GIDA_C_1st"/>
    <property type="match status" value="1"/>
</dbReference>
<reference evidence="13" key="1">
    <citation type="submission" date="2020-10" db="EMBL/GenBank/DDBJ databases">
        <authorList>
            <person name="Gilroy R."/>
        </authorList>
    </citation>
    <scope>NUCLEOTIDE SEQUENCE</scope>
    <source>
        <strain evidence="13">ChiSxjej2B14-8506</strain>
    </source>
</reference>
<reference evidence="13" key="2">
    <citation type="journal article" date="2021" name="PeerJ">
        <title>Extensive microbial diversity within the chicken gut microbiome revealed by metagenomics and culture.</title>
        <authorList>
            <person name="Gilroy R."/>
            <person name="Ravi A."/>
            <person name="Getino M."/>
            <person name="Pursley I."/>
            <person name="Horton D.L."/>
            <person name="Alikhan N.F."/>
            <person name="Baker D."/>
            <person name="Gharbi K."/>
            <person name="Hall N."/>
            <person name="Watson M."/>
            <person name="Adriaenssens E.M."/>
            <person name="Foster-Nyarko E."/>
            <person name="Jarju S."/>
            <person name="Secka A."/>
            <person name="Antonio M."/>
            <person name="Oren A."/>
            <person name="Chaudhuri R.R."/>
            <person name="La Ragione R."/>
            <person name="Hildebrand F."/>
            <person name="Pallen M.J."/>
        </authorList>
    </citation>
    <scope>NUCLEOTIDE SEQUENCE</scope>
    <source>
        <strain evidence="13">ChiSxjej2B14-8506</strain>
    </source>
</reference>
<dbReference type="PROSITE" id="PS01280">
    <property type="entry name" value="GIDA_1"/>
    <property type="match status" value="1"/>
</dbReference>
<comment type="function">
    <text evidence="2 11">NAD-binding protein involved in the addition of a carboxymethylaminomethyl (cmnm) group at the wobble position (U34) of certain tRNAs, forming tRNA-cmnm(5)s(2)U34.</text>
</comment>
<comment type="caution">
    <text evidence="13">The sequence shown here is derived from an EMBL/GenBank/DDBJ whole genome shotgun (WGS) entry which is preliminary data.</text>
</comment>
<dbReference type="PRINTS" id="PR00411">
    <property type="entry name" value="PNDRDTASEI"/>
</dbReference>
<keyword evidence="5 11" id="KW-0285">Flavoprotein</keyword>
<dbReference type="InterPro" id="IPR044920">
    <property type="entry name" value="MnmG_C_subdom_sf"/>
</dbReference>
<dbReference type="InterPro" id="IPR049312">
    <property type="entry name" value="GIDA_C_N"/>
</dbReference>
<protein>
    <recommendedName>
        <fullName evidence="4 11">tRNA uridine 5-carboxymethylaminomethyl modification enzyme MnmG</fullName>
    </recommendedName>
    <alternativeName>
        <fullName evidence="10 11">Glucose-inhibited division protein A</fullName>
    </alternativeName>
</protein>
<dbReference type="Pfam" id="PF13932">
    <property type="entry name" value="SAM_GIDA_C"/>
    <property type="match status" value="1"/>
</dbReference>
<keyword evidence="8 11" id="KW-0520">NAD</keyword>
<dbReference type="PANTHER" id="PTHR11806">
    <property type="entry name" value="GLUCOSE INHIBITED DIVISION PROTEIN A"/>
    <property type="match status" value="1"/>
</dbReference>
<evidence type="ECO:0000256" key="3">
    <source>
        <dbReference type="ARBA" id="ARBA00007653"/>
    </source>
</evidence>
<dbReference type="PANTHER" id="PTHR11806:SF0">
    <property type="entry name" value="PROTEIN MTO1 HOMOLOG, MITOCHONDRIAL"/>
    <property type="match status" value="1"/>
</dbReference>
<name>A0A9D1LRV2_9FIRM</name>
<comment type="similarity">
    <text evidence="3 11">Belongs to the MnmG family.</text>
</comment>
<dbReference type="EMBL" id="DVNK01000038">
    <property type="protein sequence ID" value="HIU46827.1"/>
    <property type="molecule type" value="Genomic_DNA"/>
</dbReference>
<dbReference type="PROSITE" id="PS01281">
    <property type="entry name" value="GIDA_2"/>
    <property type="match status" value="1"/>
</dbReference>
<dbReference type="InterPro" id="IPR004416">
    <property type="entry name" value="MnmG"/>
</dbReference>
<dbReference type="GO" id="GO:0002098">
    <property type="term" value="P:tRNA wobble uridine modification"/>
    <property type="evidence" value="ECO:0007669"/>
    <property type="project" value="InterPro"/>
</dbReference>
<evidence type="ECO:0000313" key="13">
    <source>
        <dbReference type="EMBL" id="HIU46827.1"/>
    </source>
</evidence>
<dbReference type="Proteomes" id="UP000824123">
    <property type="component" value="Unassembled WGS sequence"/>
</dbReference>
<proteinExistence type="inferred from homology"/>
<evidence type="ECO:0000256" key="1">
    <source>
        <dbReference type="ARBA" id="ARBA00001974"/>
    </source>
</evidence>
<feature type="binding site" evidence="11">
    <location>
        <begin position="273"/>
        <end position="287"/>
    </location>
    <ligand>
        <name>NAD(+)</name>
        <dbReference type="ChEBI" id="CHEBI:57540"/>
    </ligand>
</feature>
<evidence type="ECO:0000259" key="12">
    <source>
        <dbReference type="SMART" id="SM01228"/>
    </source>
</evidence>
<dbReference type="Gene3D" id="1.10.150.570">
    <property type="entry name" value="GidA associated domain, C-terminal subdomain"/>
    <property type="match status" value="1"/>
</dbReference>
<evidence type="ECO:0000256" key="7">
    <source>
        <dbReference type="ARBA" id="ARBA00022827"/>
    </source>
</evidence>
<dbReference type="GO" id="GO:0030488">
    <property type="term" value="P:tRNA methylation"/>
    <property type="evidence" value="ECO:0007669"/>
    <property type="project" value="TreeGrafter"/>
</dbReference>
<evidence type="ECO:0000256" key="11">
    <source>
        <dbReference type="HAMAP-Rule" id="MF_00129"/>
    </source>
</evidence>
<dbReference type="SUPFAM" id="SSF51905">
    <property type="entry name" value="FAD/NAD(P)-binding domain"/>
    <property type="match status" value="1"/>
</dbReference>
<comment type="caution">
    <text evidence="11">Lacks conserved residue(s) required for the propagation of feature annotation.</text>
</comment>
<comment type="cofactor">
    <cofactor evidence="1 11">
        <name>FAD</name>
        <dbReference type="ChEBI" id="CHEBI:57692"/>
    </cofactor>
</comment>
<dbReference type="FunFam" id="1.10.150.570:FF:000001">
    <property type="entry name" value="tRNA uridine 5-carboxymethylaminomethyl modification enzyme MnmG"/>
    <property type="match status" value="1"/>
</dbReference>
<comment type="subcellular location">
    <subcellularLocation>
        <location evidence="11">Cytoplasm</location>
    </subcellularLocation>
</comment>
<dbReference type="InterPro" id="IPR040131">
    <property type="entry name" value="MnmG_N"/>
</dbReference>
<evidence type="ECO:0000256" key="10">
    <source>
        <dbReference type="ARBA" id="ARBA00031800"/>
    </source>
</evidence>
<evidence type="ECO:0000256" key="6">
    <source>
        <dbReference type="ARBA" id="ARBA00022694"/>
    </source>
</evidence>
<dbReference type="InterPro" id="IPR036188">
    <property type="entry name" value="FAD/NAD-bd_sf"/>
</dbReference>
<sequence length="626" mass="69251">MEFEAGMYDVVVIGAGHAGVEAALACARLGFETLMLTLNLDSIALMPCNPAIGGTAKGHLVREIDALGGEMGRAIDDTFIQSRMLNTSKGPAVLSLRAQADKRAYQRRMRAALEHQQHLTVRQGECARIDTRCGQVESVVTLTGARYRCRTAIVCTGVYLKSRIIIGEATWQAGPQGLFPAGPLSDALTELGFELRRFKTGTPARVDVRSIDFDKMIPQPGDDPITPFSFMTEGELKNRAMCYLTYTTPQTHKLIRDNIALAPGYSGLIRGTGARYCPSIEDKVMRFADKERHPIFIEPEGLDTFEWYVQGMSTGMPEHMQWEIYHSVPGLERAQLTRLAYAIEYDCIDPTCLRPTLEARDIPGLYFAGQINGTSGYEEAAAQGLIAGLNAAMKLRGDAPFLPTRAQAYMGVLVDDLTTRGVDEPYRMMTSRAEYRLVLRQDNADMRLTPEGRRMGLVDDARWARFERKAAETERLTGVLNSTQLRGDAGLNALLVSRGEPPVDGSGRASDVLKRPGIRIADLAELAPELHSDAPGAMEQAEIRAKYEGYLERQQLQIDQFRRAEAQLLPEDTDYMAITGLRIEARQKLQRLKPRSLGQASRMMGVSPGDVQVLMVYLEKLKAGRA</sequence>
<gene>
    <name evidence="11 13" type="primary">mnmG</name>
    <name evidence="11" type="synonym">gidA</name>
    <name evidence="13" type="ORF">IAC59_06175</name>
</gene>
<dbReference type="InterPro" id="IPR002218">
    <property type="entry name" value="MnmG-rel"/>
</dbReference>
<dbReference type="SMART" id="SM01228">
    <property type="entry name" value="GIDA_assoc_3"/>
    <property type="match status" value="1"/>
</dbReference>
<dbReference type="AlphaFoldDB" id="A0A9D1LRV2"/>
<dbReference type="InterPro" id="IPR020595">
    <property type="entry name" value="MnmG-rel_CS"/>
</dbReference>
<evidence type="ECO:0000256" key="8">
    <source>
        <dbReference type="ARBA" id="ARBA00023027"/>
    </source>
</evidence>
<dbReference type="Gene3D" id="3.50.50.60">
    <property type="entry name" value="FAD/NAD(P)-binding domain"/>
    <property type="match status" value="2"/>
</dbReference>
<evidence type="ECO:0000256" key="9">
    <source>
        <dbReference type="ARBA" id="ARBA00025948"/>
    </source>
</evidence>
<dbReference type="InterPro" id="IPR047001">
    <property type="entry name" value="MnmG_C_subdom"/>
</dbReference>
<dbReference type="InterPro" id="IPR026904">
    <property type="entry name" value="MnmG_C"/>
</dbReference>
<feature type="domain" description="tRNA uridine 5-carboxymethylaminomethyl modification enzyme C-terminal subdomain" evidence="12">
    <location>
        <begin position="545"/>
        <end position="616"/>
    </location>
</feature>
<dbReference type="NCBIfam" id="TIGR00136">
    <property type="entry name" value="mnmG_gidA"/>
    <property type="match status" value="1"/>
</dbReference>
<evidence type="ECO:0000313" key="14">
    <source>
        <dbReference type="Proteomes" id="UP000824123"/>
    </source>
</evidence>
<evidence type="ECO:0000256" key="2">
    <source>
        <dbReference type="ARBA" id="ARBA00003717"/>
    </source>
</evidence>